<sequence length="477" mass="51586">MTTSPAVHVVGAGLAGSEAAHQIARAGVPVVLHEMRPVRGTEAHKTDGFAELVCSNSFRSDDWENNAVGLLHEEMRRAGSLIMAAGDEHKLPAGGALAVDRDAFSAEVTARLSENPLVTVVRGEIDGLPPADWTNVIIATGPLTSPALSTALARLTGEESLAFFDAIAPVIHRDSIDTTIAWFQSRYDKAGPGGTGADYLNCPMTKPEYEAFVDALLAGEKTSFKEWEASTPYFDGCLPVEVMAERGRDTLRYGPMKPVGLDDPRTGRWPYAVVQLRQDNALGTLWNMVGFQTKLKHAEQVRVFRTIPGLQNAEFARLGGLHRNTYLNSPKLLDRSLRLKAEPRLRFAGQITGVEGYVESAAMGLLAGRFAAADALGYQTDAPPATTALGALLNHITGGHLVSEEEERSSARSFQPMNVNYGLLPDLAQAPTHDRNGARLKGPERGREKKRAMSRRAIADLTRWLDSATSNAIRQSA</sequence>
<evidence type="ECO:0000256" key="5">
    <source>
        <dbReference type="ARBA" id="ARBA00022630"/>
    </source>
</evidence>
<evidence type="ECO:0000313" key="15">
    <source>
        <dbReference type="Proteomes" id="UP000005952"/>
    </source>
</evidence>
<evidence type="ECO:0000256" key="9">
    <source>
        <dbReference type="ARBA" id="ARBA00022857"/>
    </source>
</evidence>
<keyword evidence="6 11" id="KW-0808">Transferase</keyword>
<dbReference type="PROSITE" id="PS01281">
    <property type="entry name" value="GIDA_2"/>
    <property type="match status" value="1"/>
</dbReference>
<comment type="catalytic activity">
    <reaction evidence="11">
        <text>uridine(54) in tRNA + (6R)-5,10-methylene-5,6,7,8-tetrahydrofolate + NADH + H(+) = 5-methyluridine(54) in tRNA + (6S)-5,6,7,8-tetrahydrofolate + NAD(+)</text>
        <dbReference type="Rhea" id="RHEA:16873"/>
        <dbReference type="Rhea" id="RHEA-COMP:10167"/>
        <dbReference type="Rhea" id="RHEA-COMP:10193"/>
        <dbReference type="ChEBI" id="CHEBI:15378"/>
        <dbReference type="ChEBI" id="CHEBI:15636"/>
        <dbReference type="ChEBI" id="CHEBI:57453"/>
        <dbReference type="ChEBI" id="CHEBI:57540"/>
        <dbReference type="ChEBI" id="CHEBI:57945"/>
        <dbReference type="ChEBI" id="CHEBI:65315"/>
        <dbReference type="ChEBI" id="CHEBI:74447"/>
        <dbReference type="EC" id="2.1.1.74"/>
    </reaction>
</comment>
<dbReference type="InterPro" id="IPR020595">
    <property type="entry name" value="MnmG-rel_CS"/>
</dbReference>
<dbReference type="NCBIfam" id="TIGR00137">
    <property type="entry name" value="gid_trmFO"/>
    <property type="match status" value="1"/>
</dbReference>
<dbReference type="NCBIfam" id="NF003739">
    <property type="entry name" value="PRK05335.1"/>
    <property type="match status" value="1"/>
</dbReference>
<proteinExistence type="inferred from homology"/>
<name>N0B5R8_9HYPH</name>
<comment type="cofactor">
    <cofactor evidence="1 11">
        <name>FAD</name>
        <dbReference type="ChEBI" id="CHEBI:57692"/>
    </cofactor>
</comment>
<evidence type="ECO:0000256" key="4">
    <source>
        <dbReference type="ARBA" id="ARBA00022603"/>
    </source>
</evidence>
<accession>N0B5R8</accession>
<evidence type="ECO:0000256" key="7">
    <source>
        <dbReference type="ARBA" id="ARBA00022694"/>
    </source>
</evidence>
<feature type="binding site" evidence="11">
    <location>
        <begin position="11"/>
        <end position="16"/>
    </location>
    <ligand>
        <name>FAD</name>
        <dbReference type="ChEBI" id="CHEBI:57692"/>
    </ligand>
</feature>
<protein>
    <recommendedName>
        <fullName evidence="11">Methylenetetrahydrofolate--tRNA-(uracil-5-)-methyltransferase TrmFO</fullName>
        <ecNumber evidence="11">2.1.1.74</ecNumber>
    </recommendedName>
    <alternativeName>
        <fullName evidence="11">Folate-dependent tRNA (uracil-5-)-methyltransferase</fullName>
    </alternativeName>
    <alternativeName>
        <fullName evidence="11">Folate-dependent tRNA(M-5-U54)-methyltransferase</fullName>
    </alternativeName>
</protein>
<evidence type="ECO:0000259" key="13">
    <source>
        <dbReference type="Pfam" id="PF01134"/>
    </source>
</evidence>
<comment type="function">
    <text evidence="11">Catalyzes the folate-dependent formation of 5-methyl-uridine at position 54 (M-5-U54) in all tRNAs.</text>
</comment>
<dbReference type="AlphaFoldDB" id="N0B5R8"/>
<dbReference type="EC" id="2.1.1.74" evidence="11"/>
<gene>
    <name evidence="11" type="primary">trmFO</name>
    <name evidence="14" type="ORF">HYPDE_29408</name>
</gene>
<evidence type="ECO:0000256" key="10">
    <source>
        <dbReference type="ARBA" id="ARBA00023027"/>
    </source>
</evidence>
<feature type="compositionally biased region" description="Basic and acidic residues" evidence="12">
    <location>
        <begin position="432"/>
        <end position="447"/>
    </location>
</feature>
<evidence type="ECO:0000256" key="11">
    <source>
        <dbReference type="HAMAP-Rule" id="MF_01037"/>
    </source>
</evidence>
<dbReference type="GO" id="GO:0050660">
    <property type="term" value="F:flavin adenine dinucleotide binding"/>
    <property type="evidence" value="ECO:0007669"/>
    <property type="project" value="UniProtKB-UniRule"/>
</dbReference>
<evidence type="ECO:0000256" key="2">
    <source>
        <dbReference type="ARBA" id="ARBA00003717"/>
    </source>
</evidence>
<dbReference type="STRING" id="670307.HYPDE_29408"/>
<organism evidence="14 15">
    <name type="scientific">Hyphomicrobium denitrificans 1NES1</name>
    <dbReference type="NCBI Taxonomy" id="670307"/>
    <lineage>
        <taxon>Bacteria</taxon>
        <taxon>Pseudomonadati</taxon>
        <taxon>Pseudomonadota</taxon>
        <taxon>Alphaproteobacteria</taxon>
        <taxon>Hyphomicrobiales</taxon>
        <taxon>Hyphomicrobiaceae</taxon>
        <taxon>Hyphomicrobium</taxon>
    </lineage>
</organism>
<dbReference type="InterPro" id="IPR002218">
    <property type="entry name" value="MnmG-rel"/>
</dbReference>
<evidence type="ECO:0000256" key="8">
    <source>
        <dbReference type="ARBA" id="ARBA00022827"/>
    </source>
</evidence>
<dbReference type="OrthoDB" id="9803114at2"/>
<dbReference type="InterPro" id="IPR004417">
    <property type="entry name" value="TrmFO"/>
</dbReference>
<comment type="subcellular location">
    <subcellularLocation>
        <location evidence="11">Cytoplasm</location>
    </subcellularLocation>
</comment>
<keyword evidence="10 11" id="KW-0520">NAD</keyword>
<dbReference type="KEGG" id="hdt:HYPDE_29408"/>
<dbReference type="Gene3D" id="3.50.50.60">
    <property type="entry name" value="FAD/NAD(P)-binding domain"/>
    <property type="match status" value="2"/>
</dbReference>
<reference evidence="14 15" key="1">
    <citation type="journal article" date="2013" name="Genome Announc.">
        <title>Genome sequences for three denitrifying bacterial strains isolated from a uranium- and nitrate-contaminated subsurface environment.</title>
        <authorList>
            <person name="Venkatramanan R."/>
            <person name="Prakash O."/>
            <person name="Woyke T."/>
            <person name="Chain P."/>
            <person name="Goodwin L.A."/>
            <person name="Watson D."/>
            <person name="Brooks S."/>
            <person name="Kostka J.E."/>
            <person name="Green S.J."/>
        </authorList>
    </citation>
    <scope>NUCLEOTIDE SEQUENCE [LARGE SCALE GENOMIC DNA]</scope>
    <source>
        <strain evidence="14 15">1NES1</strain>
    </source>
</reference>
<evidence type="ECO:0000256" key="12">
    <source>
        <dbReference type="SAM" id="MobiDB-lite"/>
    </source>
</evidence>
<keyword evidence="8 11" id="KW-0274">FAD</keyword>
<dbReference type="PANTHER" id="PTHR11806">
    <property type="entry name" value="GLUCOSE INHIBITED DIVISION PROTEIN A"/>
    <property type="match status" value="1"/>
</dbReference>
<feature type="domain" description="MnmG N-terminal" evidence="13">
    <location>
        <begin position="7"/>
        <end position="377"/>
    </location>
</feature>
<keyword evidence="15" id="KW-1185">Reference proteome</keyword>
<dbReference type="Pfam" id="PF01134">
    <property type="entry name" value="GIDA"/>
    <property type="match status" value="1"/>
</dbReference>
<dbReference type="HAMAP" id="MF_01037">
    <property type="entry name" value="TrmFO"/>
    <property type="match status" value="1"/>
</dbReference>
<dbReference type="PANTHER" id="PTHR11806:SF2">
    <property type="entry name" value="METHYLENETETRAHYDROFOLATE--TRNA-(URACIL-5-)-METHYLTRANSFERASE TRMFO"/>
    <property type="match status" value="1"/>
</dbReference>
<dbReference type="InterPro" id="IPR036188">
    <property type="entry name" value="FAD/NAD-bd_sf"/>
</dbReference>
<dbReference type="GO" id="GO:0005829">
    <property type="term" value="C:cytosol"/>
    <property type="evidence" value="ECO:0007669"/>
    <property type="project" value="TreeGrafter"/>
</dbReference>
<dbReference type="RefSeq" id="WP_015597592.1">
    <property type="nucleotide sequence ID" value="NC_021172.1"/>
</dbReference>
<dbReference type="HOGENOM" id="CLU_033057_1_0_5"/>
<keyword evidence="5 11" id="KW-0285">Flavoprotein</keyword>
<comment type="catalytic activity">
    <reaction evidence="11">
        <text>uridine(54) in tRNA + (6R)-5,10-methylene-5,6,7,8-tetrahydrofolate + NADPH + H(+) = 5-methyluridine(54) in tRNA + (6S)-5,6,7,8-tetrahydrofolate + NADP(+)</text>
        <dbReference type="Rhea" id="RHEA:62372"/>
        <dbReference type="Rhea" id="RHEA-COMP:10167"/>
        <dbReference type="Rhea" id="RHEA-COMP:10193"/>
        <dbReference type="ChEBI" id="CHEBI:15378"/>
        <dbReference type="ChEBI" id="CHEBI:15636"/>
        <dbReference type="ChEBI" id="CHEBI:57453"/>
        <dbReference type="ChEBI" id="CHEBI:57783"/>
        <dbReference type="ChEBI" id="CHEBI:58349"/>
        <dbReference type="ChEBI" id="CHEBI:65315"/>
        <dbReference type="ChEBI" id="CHEBI:74447"/>
        <dbReference type="EC" id="2.1.1.74"/>
    </reaction>
</comment>
<keyword evidence="3 11" id="KW-0963">Cytoplasm</keyword>
<dbReference type="InterPro" id="IPR040131">
    <property type="entry name" value="MnmG_N"/>
</dbReference>
<dbReference type="GO" id="GO:0047151">
    <property type="term" value="F:tRNA (uracil(54)-C5)-methyltransferase activity, 5,10-methylenetetrahydrofolate-dependent"/>
    <property type="evidence" value="ECO:0007669"/>
    <property type="project" value="UniProtKB-UniRule"/>
</dbReference>
<evidence type="ECO:0000313" key="14">
    <source>
        <dbReference type="EMBL" id="AGK57557.1"/>
    </source>
</evidence>
<keyword evidence="4 11" id="KW-0489">Methyltransferase</keyword>
<feature type="region of interest" description="Disordered" evidence="12">
    <location>
        <begin position="427"/>
        <end position="453"/>
    </location>
</feature>
<dbReference type="SUPFAM" id="SSF51905">
    <property type="entry name" value="FAD/NAD(P)-binding domain"/>
    <property type="match status" value="1"/>
</dbReference>
<dbReference type="eggNOG" id="COG1206">
    <property type="taxonomic scope" value="Bacteria"/>
</dbReference>
<dbReference type="GO" id="GO:0030488">
    <property type="term" value="P:tRNA methylation"/>
    <property type="evidence" value="ECO:0007669"/>
    <property type="project" value="TreeGrafter"/>
</dbReference>
<evidence type="ECO:0000256" key="1">
    <source>
        <dbReference type="ARBA" id="ARBA00001974"/>
    </source>
</evidence>
<comment type="function">
    <text evidence="2">NAD-binding protein involved in the addition of a carboxymethylaminomethyl (cmnm) group at the wobble position (U34) of certain tRNAs, forming tRNA-cmnm(5)s(2)U34.</text>
</comment>
<dbReference type="GO" id="GO:0002098">
    <property type="term" value="P:tRNA wobble uridine modification"/>
    <property type="evidence" value="ECO:0007669"/>
    <property type="project" value="TreeGrafter"/>
</dbReference>
<comment type="similarity">
    <text evidence="11">Belongs to the MnmG family. TrmFO subfamily.</text>
</comment>
<dbReference type="Proteomes" id="UP000005952">
    <property type="component" value="Chromosome"/>
</dbReference>
<dbReference type="EMBL" id="CP005587">
    <property type="protein sequence ID" value="AGK57557.1"/>
    <property type="molecule type" value="Genomic_DNA"/>
</dbReference>
<keyword evidence="7 11" id="KW-0819">tRNA processing</keyword>
<evidence type="ECO:0000256" key="6">
    <source>
        <dbReference type="ARBA" id="ARBA00022679"/>
    </source>
</evidence>
<evidence type="ECO:0000256" key="3">
    <source>
        <dbReference type="ARBA" id="ARBA00022490"/>
    </source>
</evidence>
<keyword evidence="9 11" id="KW-0521">NADP</keyword>